<sequence>MANTLSAEVKLLAAIAYGEASVADDPNEIGAIAWAVANRARMWDGCTVTQLISKDKNYTYAVTDGNARYAKLTAASDDDIAKSAGMKAAVEQAKAALSNTGTDLANGGIWWDGLDFKTNANHPKRLKGFKYGDAAHNIFGVAEVTRLIIIHWRVVNKKTGEEVDGKERGRYDHVYVSTAAYASTIIWKYNPDFLSATGAKAYK</sequence>
<evidence type="ECO:0000313" key="1">
    <source>
        <dbReference type="EMBL" id="MCO5978535.1"/>
    </source>
</evidence>
<dbReference type="EMBL" id="JAMXMC010000010">
    <property type="protein sequence ID" value="MCO5978535.1"/>
    <property type="molecule type" value="Genomic_DNA"/>
</dbReference>
<evidence type="ECO:0000313" key="2">
    <source>
        <dbReference type="Proteomes" id="UP001204851"/>
    </source>
</evidence>
<name>A0ABT1BQN1_9BURK</name>
<accession>A0ABT1BQN1</accession>
<dbReference type="Proteomes" id="UP001204851">
    <property type="component" value="Unassembled WGS sequence"/>
</dbReference>
<comment type="caution">
    <text evidence="1">The sequence shown here is derived from an EMBL/GenBank/DDBJ whole genome shotgun (WGS) entry which is preliminary data.</text>
</comment>
<dbReference type="RefSeq" id="WP_252771173.1">
    <property type="nucleotide sequence ID" value="NZ_JAMXMC010000010.1"/>
</dbReference>
<organism evidence="1 2">
    <name type="scientific">Ideonella oryzae</name>
    <dbReference type="NCBI Taxonomy" id="2937441"/>
    <lineage>
        <taxon>Bacteria</taxon>
        <taxon>Pseudomonadati</taxon>
        <taxon>Pseudomonadota</taxon>
        <taxon>Betaproteobacteria</taxon>
        <taxon>Burkholderiales</taxon>
        <taxon>Sphaerotilaceae</taxon>
        <taxon>Ideonella</taxon>
    </lineage>
</organism>
<keyword evidence="2" id="KW-1185">Reference proteome</keyword>
<protein>
    <submittedName>
        <fullName evidence="1">Uncharacterized protein</fullName>
    </submittedName>
</protein>
<reference evidence="1 2" key="1">
    <citation type="submission" date="2022-06" db="EMBL/GenBank/DDBJ databases">
        <title>Ideonella sp. NS12-5 Genome sequencing and assembly.</title>
        <authorList>
            <person name="Jung Y."/>
        </authorList>
    </citation>
    <scope>NUCLEOTIDE SEQUENCE [LARGE SCALE GENOMIC DNA]</scope>
    <source>
        <strain evidence="1 2">NS12-5</strain>
    </source>
</reference>
<proteinExistence type="predicted"/>
<gene>
    <name evidence="1" type="ORF">M0L44_17705</name>
</gene>